<keyword evidence="1" id="KW-0732">Signal</keyword>
<evidence type="ECO:0000313" key="4">
    <source>
        <dbReference type="Proteomes" id="UP000183788"/>
    </source>
</evidence>
<evidence type="ECO:0000313" key="3">
    <source>
        <dbReference type="EMBL" id="WQG88602.1"/>
    </source>
</evidence>
<reference evidence="3 5" key="2">
    <citation type="submission" date="2023-11" db="EMBL/GenBank/DDBJ databases">
        <title>MicrobeMod: A computational toolkit for identifying prokaryotic methylation and restriction-modification with nanopore sequencing.</title>
        <authorList>
            <person name="Crits-Christoph A."/>
            <person name="Kang S.C."/>
            <person name="Lee H."/>
            <person name="Ostrov N."/>
        </authorList>
    </citation>
    <scope>NUCLEOTIDE SEQUENCE [LARGE SCALE GENOMIC DNA]</scope>
    <source>
        <strain evidence="3 5">ATCC 23090</strain>
    </source>
</reference>
<dbReference type="Proteomes" id="UP000183788">
    <property type="component" value="Unassembled WGS sequence"/>
</dbReference>
<dbReference type="AlphaFoldDB" id="A0A1K1PDG5"/>
<feature type="chain" id="PRO_5012701605" description="LTXXQ motif family protein" evidence="1">
    <location>
        <begin position="25"/>
        <end position="127"/>
    </location>
</feature>
<sequence length="127" mass="13994">MKYTVLLSFLCCILGISVPSISSAQAPMANVEGHTNAIVGKLTKALSLKEDQQVKLKGFISEFITQRNTVVAETAANPKAYDAKIKSMHTGFYKKIKNALTAEQYESFLQQKPGENDATNVLSQLYY</sequence>
<evidence type="ECO:0000256" key="1">
    <source>
        <dbReference type="SAM" id="SignalP"/>
    </source>
</evidence>
<dbReference type="Proteomes" id="UP001326715">
    <property type="component" value="Chromosome"/>
</dbReference>
<reference evidence="2 4" key="1">
    <citation type="submission" date="2016-11" db="EMBL/GenBank/DDBJ databases">
        <authorList>
            <person name="Jaros S."/>
            <person name="Januszkiewicz K."/>
            <person name="Wedrychowicz H."/>
        </authorList>
    </citation>
    <scope>NUCLEOTIDE SEQUENCE [LARGE SCALE GENOMIC DNA]</scope>
    <source>
        <strain evidence="2 4">DSM 784</strain>
    </source>
</reference>
<evidence type="ECO:0008006" key="6">
    <source>
        <dbReference type="Google" id="ProtNLM"/>
    </source>
</evidence>
<name>A0A1K1PDG5_9BACT</name>
<accession>A0A1K1PDG5</accession>
<evidence type="ECO:0000313" key="5">
    <source>
        <dbReference type="Proteomes" id="UP001326715"/>
    </source>
</evidence>
<keyword evidence="5" id="KW-1185">Reference proteome</keyword>
<feature type="signal peptide" evidence="1">
    <location>
        <begin position="1"/>
        <end position="24"/>
    </location>
</feature>
<protein>
    <recommendedName>
        <fullName evidence="6">LTXXQ motif family protein</fullName>
    </recommendedName>
</protein>
<dbReference type="EMBL" id="CP140154">
    <property type="protein sequence ID" value="WQG88602.1"/>
    <property type="molecule type" value="Genomic_DNA"/>
</dbReference>
<dbReference type="OrthoDB" id="673101at2"/>
<gene>
    <name evidence="2" type="ORF">SAMN05661012_01839</name>
    <name evidence="3" type="ORF">SR876_27125</name>
</gene>
<organism evidence="2 4">
    <name type="scientific">Chitinophaga sancti</name>
    <dbReference type="NCBI Taxonomy" id="1004"/>
    <lineage>
        <taxon>Bacteria</taxon>
        <taxon>Pseudomonadati</taxon>
        <taxon>Bacteroidota</taxon>
        <taxon>Chitinophagia</taxon>
        <taxon>Chitinophagales</taxon>
        <taxon>Chitinophagaceae</taxon>
        <taxon>Chitinophaga</taxon>
    </lineage>
</organism>
<dbReference type="RefSeq" id="WP_143150665.1">
    <property type="nucleotide sequence ID" value="NZ_CBHWAX010000012.1"/>
</dbReference>
<dbReference type="EMBL" id="FPIZ01000005">
    <property type="protein sequence ID" value="SFW45501.1"/>
    <property type="molecule type" value="Genomic_DNA"/>
</dbReference>
<proteinExistence type="predicted"/>
<evidence type="ECO:0000313" key="2">
    <source>
        <dbReference type="EMBL" id="SFW45501.1"/>
    </source>
</evidence>